<dbReference type="EMBL" id="CP089984">
    <property type="protein sequence ID" value="WXB18642.1"/>
    <property type="molecule type" value="Genomic_DNA"/>
</dbReference>
<dbReference type="Proteomes" id="UP001370348">
    <property type="component" value="Chromosome"/>
</dbReference>
<keyword evidence="2" id="KW-1185">Reference proteome</keyword>
<gene>
    <name evidence="1" type="ORF">LZC94_15560</name>
</gene>
<dbReference type="PANTHER" id="PTHR17985:SF8">
    <property type="entry name" value="TRANSPORT AND GOLGI ORGANIZATION PROTEIN 2 HOMOLOG"/>
    <property type="match status" value="1"/>
</dbReference>
<dbReference type="InterPro" id="IPR008551">
    <property type="entry name" value="TANGO2"/>
</dbReference>
<evidence type="ECO:0000313" key="2">
    <source>
        <dbReference type="Proteomes" id="UP001370348"/>
    </source>
</evidence>
<accession>A0ABZ2M819</accession>
<dbReference type="PANTHER" id="PTHR17985">
    <property type="entry name" value="SER/THR-RICH PROTEIN T10 IN DGCR REGION"/>
    <property type="match status" value="1"/>
</dbReference>
<evidence type="ECO:0000313" key="1">
    <source>
        <dbReference type="EMBL" id="WXB18642.1"/>
    </source>
</evidence>
<name>A0ABZ2M819_9BACT</name>
<dbReference type="Pfam" id="PF05742">
    <property type="entry name" value="TANGO2"/>
    <property type="match status" value="1"/>
</dbReference>
<reference evidence="1 2" key="1">
    <citation type="submission" date="2021-12" db="EMBL/GenBank/DDBJ databases">
        <title>Discovery of the Pendulisporaceae a myxobacterial family with distinct sporulation behavior and unique specialized metabolism.</title>
        <authorList>
            <person name="Garcia R."/>
            <person name="Popoff A."/>
            <person name="Bader C.D."/>
            <person name="Loehr J."/>
            <person name="Walesch S."/>
            <person name="Walt C."/>
            <person name="Boldt J."/>
            <person name="Bunk B."/>
            <person name="Haeckl F.J.F.P.J."/>
            <person name="Gunesch A.P."/>
            <person name="Birkelbach J."/>
            <person name="Nuebel U."/>
            <person name="Pietschmann T."/>
            <person name="Bach T."/>
            <person name="Mueller R."/>
        </authorList>
    </citation>
    <scope>NUCLEOTIDE SEQUENCE [LARGE SCALE GENOMIC DNA]</scope>
    <source>
        <strain evidence="1 2">MSr11954</strain>
    </source>
</reference>
<sequence length="250" mass="27434">MCLIAVAWQAHPSFSLVVAANRDEWRDRPTESARWWTEHPQLLAGRDLQAGGTWMGITKGGRFAAVTNFRDPSDRRSTARSRGELVTDYLLGDAPPEIFLARLTPRVALYSGFNLLAGDRENLFYLGSRDPHVMPVAPGVHGLSNHMLNEPWPKVLRARAAMGGALDDDNPAPRLFAMLSDATLAPDDQLPDTGVGLELERRLSAPLIVGPGYGTRTSTVLTVARDGHMTFDERTLTPEGAPSETQMFVF</sequence>
<proteinExistence type="predicted"/>
<dbReference type="RefSeq" id="WP_394828273.1">
    <property type="nucleotide sequence ID" value="NZ_CP089984.1"/>
</dbReference>
<organism evidence="1 2">
    <name type="scientific">Pendulispora albinea</name>
    <dbReference type="NCBI Taxonomy" id="2741071"/>
    <lineage>
        <taxon>Bacteria</taxon>
        <taxon>Pseudomonadati</taxon>
        <taxon>Myxococcota</taxon>
        <taxon>Myxococcia</taxon>
        <taxon>Myxococcales</taxon>
        <taxon>Sorangiineae</taxon>
        <taxon>Pendulisporaceae</taxon>
        <taxon>Pendulispora</taxon>
    </lineage>
</organism>
<protein>
    <submittedName>
        <fullName evidence="1">NRDE family protein</fullName>
    </submittedName>
</protein>